<gene>
    <name evidence="5" type="ORF">PBRA_007538</name>
</gene>
<evidence type="ECO:0000256" key="2">
    <source>
        <dbReference type="ARBA" id="ARBA00022840"/>
    </source>
</evidence>
<dbReference type="PROSITE" id="PS00107">
    <property type="entry name" value="PROTEIN_KINASE_ATP"/>
    <property type="match status" value="1"/>
</dbReference>
<keyword evidence="6" id="KW-1185">Reference proteome</keyword>
<dbReference type="Pfam" id="PF00069">
    <property type="entry name" value="Pkinase"/>
    <property type="match status" value="1"/>
</dbReference>
<dbReference type="OMA" id="NETIMAC"/>
<name>A0A0G4IXG3_PLABS</name>
<evidence type="ECO:0000313" key="5">
    <source>
        <dbReference type="EMBL" id="CEO99804.1"/>
    </source>
</evidence>
<dbReference type="EMBL" id="CDSF01000094">
    <property type="protein sequence ID" value="CEO99804.1"/>
    <property type="molecule type" value="Genomic_DNA"/>
</dbReference>
<reference evidence="5 6" key="1">
    <citation type="submission" date="2015-02" db="EMBL/GenBank/DDBJ databases">
        <authorList>
            <person name="Chooi Y.-H."/>
        </authorList>
    </citation>
    <scope>NUCLEOTIDE SEQUENCE [LARGE SCALE GENOMIC DNA]</scope>
    <source>
        <strain evidence="5">E3</strain>
    </source>
</reference>
<sequence length="254" mass="28066">MEAADDDDDDVLALGDVLGREYRVIRRLGRGGHAVITLVEHRRSAFAVKTPSVPAYRAFLDTEIDVLRRVRHANVVDLVRIAECDGSVALVLEYLPGGSLKDLIPDDGLPESIAKPLWDQIVDAVDACHRAHVYHRDLQPSNIAFTADGRLKLIDFGLSAYAPNGPVLPDPVGDVGYCSPENAGQTSRPILGDKADIWSMGVILREMLRGRRRADDHRPGRACTAQRLIDVMLHEDPARRPTLDSVRQFPWGMP</sequence>
<dbReference type="PANTHER" id="PTHR24346:SF30">
    <property type="entry name" value="MATERNAL EMBRYONIC LEUCINE ZIPPER KINASE"/>
    <property type="match status" value="1"/>
</dbReference>
<evidence type="ECO:0000256" key="1">
    <source>
        <dbReference type="ARBA" id="ARBA00022741"/>
    </source>
</evidence>
<proteinExistence type="predicted"/>
<dbReference type="AlphaFoldDB" id="A0A0G4IXG3"/>
<feature type="domain" description="Protein kinase" evidence="4">
    <location>
        <begin position="22"/>
        <end position="254"/>
    </location>
</feature>
<evidence type="ECO:0000256" key="3">
    <source>
        <dbReference type="PROSITE-ProRule" id="PRU10141"/>
    </source>
</evidence>
<dbReference type="GO" id="GO:0005524">
    <property type="term" value="F:ATP binding"/>
    <property type="evidence" value="ECO:0007669"/>
    <property type="project" value="UniProtKB-UniRule"/>
</dbReference>
<accession>A0A0G4IXG3</accession>
<dbReference type="GO" id="GO:0004674">
    <property type="term" value="F:protein serine/threonine kinase activity"/>
    <property type="evidence" value="ECO:0007669"/>
    <property type="project" value="TreeGrafter"/>
</dbReference>
<dbReference type="InterPro" id="IPR000719">
    <property type="entry name" value="Prot_kinase_dom"/>
</dbReference>
<dbReference type="Gene3D" id="1.10.510.10">
    <property type="entry name" value="Transferase(Phosphotransferase) domain 1"/>
    <property type="match status" value="1"/>
</dbReference>
<protein>
    <recommendedName>
        <fullName evidence="4">Protein kinase domain-containing protein</fullName>
    </recommendedName>
</protein>
<dbReference type="STRING" id="37360.A0A0G4IXG3"/>
<dbReference type="InterPro" id="IPR011009">
    <property type="entry name" value="Kinase-like_dom_sf"/>
</dbReference>
<dbReference type="SUPFAM" id="SSF56112">
    <property type="entry name" value="Protein kinase-like (PK-like)"/>
    <property type="match status" value="1"/>
</dbReference>
<dbReference type="GO" id="GO:0005737">
    <property type="term" value="C:cytoplasm"/>
    <property type="evidence" value="ECO:0007669"/>
    <property type="project" value="TreeGrafter"/>
</dbReference>
<dbReference type="PANTHER" id="PTHR24346">
    <property type="entry name" value="MAP/MICROTUBULE AFFINITY-REGULATING KINASE"/>
    <property type="match status" value="1"/>
</dbReference>
<dbReference type="GO" id="GO:0035556">
    <property type="term" value="P:intracellular signal transduction"/>
    <property type="evidence" value="ECO:0007669"/>
    <property type="project" value="TreeGrafter"/>
</dbReference>
<evidence type="ECO:0000313" key="6">
    <source>
        <dbReference type="Proteomes" id="UP000039324"/>
    </source>
</evidence>
<keyword evidence="1 3" id="KW-0547">Nucleotide-binding</keyword>
<keyword evidence="2 3" id="KW-0067">ATP-binding</keyword>
<organism evidence="5 6">
    <name type="scientific">Plasmodiophora brassicae</name>
    <name type="common">Clubroot disease agent</name>
    <dbReference type="NCBI Taxonomy" id="37360"/>
    <lineage>
        <taxon>Eukaryota</taxon>
        <taxon>Sar</taxon>
        <taxon>Rhizaria</taxon>
        <taxon>Endomyxa</taxon>
        <taxon>Phytomyxea</taxon>
        <taxon>Plasmodiophorida</taxon>
        <taxon>Plasmodiophoridae</taxon>
        <taxon>Plasmodiophora</taxon>
    </lineage>
</organism>
<dbReference type="Proteomes" id="UP000039324">
    <property type="component" value="Unassembled WGS sequence"/>
</dbReference>
<evidence type="ECO:0000259" key="4">
    <source>
        <dbReference type="PROSITE" id="PS50011"/>
    </source>
</evidence>
<dbReference type="PROSITE" id="PS50011">
    <property type="entry name" value="PROTEIN_KINASE_DOM"/>
    <property type="match status" value="1"/>
</dbReference>
<dbReference type="OrthoDB" id="541276at2759"/>
<dbReference type="InterPro" id="IPR017441">
    <property type="entry name" value="Protein_kinase_ATP_BS"/>
</dbReference>
<feature type="binding site" evidence="3">
    <location>
        <position position="49"/>
    </location>
    <ligand>
        <name>ATP</name>
        <dbReference type="ChEBI" id="CHEBI:30616"/>
    </ligand>
</feature>